<organism evidence="14 15">
    <name type="scientific">Phtheirospermum japonicum</name>
    <dbReference type="NCBI Taxonomy" id="374723"/>
    <lineage>
        <taxon>Eukaryota</taxon>
        <taxon>Viridiplantae</taxon>
        <taxon>Streptophyta</taxon>
        <taxon>Embryophyta</taxon>
        <taxon>Tracheophyta</taxon>
        <taxon>Spermatophyta</taxon>
        <taxon>Magnoliopsida</taxon>
        <taxon>eudicotyledons</taxon>
        <taxon>Gunneridae</taxon>
        <taxon>Pentapetalae</taxon>
        <taxon>asterids</taxon>
        <taxon>lamiids</taxon>
        <taxon>Lamiales</taxon>
        <taxon>Orobanchaceae</taxon>
        <taxon>Orobanchaceae incertae sedis</taxon>
        <taxon>Phtheirospermum</taxon>
    </lineage>
</organism>
<dbReference type="SMART" id="SM00369">
    <property type="entry name" value="LRR_TYP"/>
    <property type="match status" value="15"/>
</dbReference>
<dbReference type="FunFam" id="3.80.10.10:FF:000383">
    <property type="entry name" value="Leucine-rich repeat receptor protein kinase EMS1"/>
    <property type="match status" value="1"/>
</dbReference>
<dbReference type="SMART" id="SM00368">
    <property type="entry name" value="LRR_RI"/>
    <property type="match status" value="8"/>
</dbReference>
<dbReference type="GO" id="GO:0051707">
    <property type="term" value="P:response to other organism"/>
    <property type="evidence" value="ECO:0007669"/>
    <property type="project" value="UniProtKB-ARBA"/>
</dbReference>
<evidence type="ECO:0000313" key="15">
    <source>
        <dbReference type="Proteomes" id="UP000653305"/>
    </source>
</evidence>
<keyword evidence="4" id="KW-0433">Leucine-rich repeat</keyword>
<gene>
    <name evidence="14" type="ORF">PHJA_000800000</name>
</gene>
<evidence type="ECO:0000313" key="14">
    <source>
        <dbReference type="EMBL" id="GFP86562.1"/>
    </source>
</evidence>
<evidence type="ECO:0000256" key="9">
    <source>
        <dbReference type="ARBA" id="ARBA00023136"/>
    </source>
</evidence>
<keyword evidence="8 11" id="KW-1133">Transmembrane helix</keyword>
<dbReference type="FunFam" id="3.80.10.10:FF:000400">
    <property type="entry name" value="Nuclear pore complex protein NUP107"/>
    <property type="match status" value="1"/>
</dbReference>
<dbReference type="SUPFAM" id="SSF52047">
    <property type="entry name" value="RNI-like"/>
    <property type="match status" value="2"/>
</dbReference>
<dbReference type="InterPro" id="IPR055414">
    <property type="entry name" value="LRR_R13L4/SHOC2-like"/>
</dbReference>
<evidence type="ECO:0000259" key="13">
    <source>
        <dbReference type="Pfam" id="PF23598"/>
    </source>
</evidence>
<dbReference type="PANTHER" id="PTHR48063:SF112">
    <property type="entry name" value="RECEPTOR LIKE PROTEIN 30-LIKE"/>
    <property type="match status" value="1"/>
</dbReference>
<dbReference type="PANTHER" id="PTHR48063">
    <property type="entry name" value="LRR RECEPTOR-LIKE KINASE"/>
    <property type="match status" value="1"/>
</dbReference>
<dbReference type="InterPro" id="IPR003591">
    <property type="entry name" value="Leu-rich_rpt_typical-subtyp"/>
</dbReference>
<feature type="domain" description="Leucine-rich repeat-containing N-terminal plant-type" evidence="12">
    <location>
        <begin position="20"/>
        <end position="60"/>
    </location>
</feature>
<reference evidence="14" key="1">
    <citation type="submission" date="2020-07" db="EMBL/GenBank/DDBJ databases">
        <title>Ethylene signaling mediates host invasion by parasitic plants.</title>
        <authorList>
            <person name="Yoshida S."/>
        </authorList>
    </citation>
    <scope>NUCLEOTIDE SEQUENCE</scope>
    <source>
        <strain evidence="14">Okayama</strain>
    </source>
</reference>
<comment type="subcellular location">
    <subcellularLocation>
        <location evidence="1">Cell membrane</location>
        <topology evidence="1">Single-pass type I membrane protein</topology>
    </subcellularLocation>
</comment>
<dbReference type="Pfam" id="PF23598">
    <property type="entry name" value="LRR_14"/>
    <property type="match status" value="2"/>
</dbReference>
<dbReference type="GO" id="GO:0009791">
    <property type="term" value="P:post-embryonic development"/>
    <property type="evidence" value="ECO:0007669"/>
    <property type="project" value="UniProtKB-ARBA"/>
</dbReference>
<evidence type="ECO:0000256" key="10">
    <source>
        <dbReference type="ARBA" id="ARBA00023180"/>
    </source>
</evidence>
<keyword evidence="6" id="KW-0732">Signal</keyword>
<dbReference type="Pfam" id="PF00560">
    <property type="entry name" value="LRR_1"/>
    <property type="match status" value="8"/>
</dbReference>
<evidence type="ECO:0000256" key="4">
    <source>
        <dbReference type="ARBA" id="ARBA00022614"/>
    </source>
</evidence>
<proteinExistence type="inferred from homology"/>
<sequence>MTICCVANKNNNVTLNCVPRERKALLRFKESLSDDPSNNRLSSWKTNSDDCCSWEGVECDNAATGHVVGLHLGDTKLHGNMIDSSLLELKYLSYLDLSLNDFNGSSIPAFLGSMKKLQYLNLSIASFAGVVPHQLGNLSSLRTLDLRDLYDLRVDDLMWAINLSSLEYLDMSFVDLSPTKDLIKVLTMLPSLVELRLSNCGLGNTNLAHTSCVNSTLFTNVQYLDLSDNFFEGNSSFCLLHNMTSLSFLDLSHNSLHQKADGISDFLWDKCHLKSLNLMLNQFYGDISGVLKNLSGCWGFNLESINLNYNDFYCRLPEELGELRKLTNLDVIHNKLSGPIPSSLGNLRALTVLGLGDNSLSGPIPSTLGNLRALRELDLSSNKLGGEIPISLGQLSNLERVDISYNSFQGTLSEAHFDKLSKLTEIDMSGAIPNSIGGGASCSLQWLQLNNNSLTGQLPSSLKKCTELVVLDVGDNKLSGKLPEWIGNDLLLLGVLRVRNNEFYGPIPSAYCKLSGLQIMDLAHNQLTGYLPHCIDSFLSMVKDRHLINAVPFPNARLSEVMKGVMLEYTTTSQYLVNLDLSSNCLFGDIPSKLTNLTGLIGLNLSHNHLRGTIPRRIGDMSLLESLDLSSNNLHGTIPQSLSKLTSLSYLNLSNNDLSGHIPTGPQLQTFNNPSSYDGNPGLCGAPLQNECHIINRKVENDDGGMISDKIYLYAFIISGVATGFWGYFGVLFFKRSWRLALFRHMDTLIGKILANKTNNVTLDCVPRERKALLRFKASFSDDPSNNRLSSWKAANSDCCTWQGVECDNAATGHVIGLHLGNRGDLEDDNMLSSEAVDSSLLELKHLSYLDLSGNDFQGSSIPAFLGSMKQLQHLNLSHAGFAGTVPHQLGYLSSLRTLDLSGGYGNLIANDIMWAINLSSLEYLDMSYVNLSGTKDLIKVLTMLPSLVDVRLASCELHNTNLTHTNCVNSTLFTNVQYLDLSFNSFKGNSSFCLLHNMTSLRFLDLSDNSLHQKADWISDFLWDKCHLESLNLEFNDLYGDISGALKNLSGCWGRNLEYLDLRSNALHGHLPEELGELKQLTKLYVSYNMLSGPIPSSLGNLRALRELDLSSNQLGGEIPISLGQLSNLEMILIHNNSFEGILSEAHFAKLSKLEYIDAESNNMLKFKVGYDWVPPFHQLKHLHMRSIEIEGPIPNSIGGGASCSFQWLQLNNNSLTGQLPYSLKKCTMLSVLDVGDNKLSGKLPEWIGNNLLYLGVLRLRNNKFYGTIPSTYCQLSGLRIMDLAHNQLMGNLPHCIGNFSYMVKDEYIGNVPFPDARLSVVMKGVMLEYTRTLLYLVNLDLSSNHLIGVIPSELTNLTGLNGLNLSHNHLRGTIPGRIGDMESLESLDLSSNNLHGTIPQSLSKLTSLSHLNLSNNDLSGQIPTGPQLRTFNNPSSYEGNPGLCGDPLQNKCHFINNKTPHTQNFENDDGDVITDEIYLYAFIISGVATGFWGYVGVLVFKRSWRLALFRHMDTLIGKMLGRH</sequence>
<keyword evidence="10" id="KW-0325">Glycoprotein</keyword>
<evidence type="ECO:0000259" key="12">
    <source>
        <dbReference type="Pfam" id="PF08263"/>
    </source>
</evidence>
<dbReference type="GO" id="GO:0099402">
    <property type="term" value="P:plant organ development"/>
    <property type="evidence" value="ECO:0007669"/>
    <property type="project" value="UniProtKB-ARBA"/>
</dbReference>
<dbReference type="SUPFAM" id="SSF52058">
    <property type="entry name" value="L domain-like"/>
    <property type="match status" value="2"/>
</dbReference>
<feature type="domain" description="Leucine-rich repeat-containing N-terminal plant-type" evidence="12">
    <location>
        <begin position="768"/>
        <end position="808"/>
    </location>
</feature>
<dbReference type="PROSITE" id="PS51450">
    <property type="entry name" value="LRR"/>
    <property type="match status" value="3"/>
</dbReference>
<dbReference type="InterPro" id="IPR046956">
    <property type="entry name" value="RLP23-like"/>
</dbReference>
<dbReference type="PRINTS" id="PR00019">
    <property type="entry name" value="LEURICHRPT"/>
</dbReference>
<evidence type="ECO:0000256" key="5">
    <source>
        <dbReference type="ARBA" id="ARBA00022692"/>
    </source>
</evidence>
<protein>
    <submittedName>
        <fullName evidence="14">Receptor-like protein 12</fullName>
    </submittedName>
</protein>
<evidence type="ECO:0000256" key="6">
    <source>
        <dbReference type="ARBA" id="ARBA00022729"/>
    </source>
</evidence>
<dbReference type="GO" id="GO:0009653">
    <property type="term" value="P:anatomical structure morphogenesis"/>
    <property type="evidence" value="ECO:0007669"/>
    <property type="project" value="UniProtKB-ARBA"/>
</dbReference>
<feature type="transmembrane region" description="Helical" evidence="11">
    <location>
        <begin position="1479"/>
        <end position="1502"/>
    </location>
</feature>
<evidence type="ECO:0000256" key="7">
    <source>
        <dbReference type="ARBA" id="ARBA00022737"/>
    </source>
</evidence>
<dbReference type="FunFam" id="3.80.10.10:FF:000095">
    <property type="entry name" value="LRR receptor-like serine/threonine-protein kinase GSO1"/>
    <property type="match status" value="2"/>
</dbReference>
<keyword evidence="14" id="KW-0675">Receptor</keyword>
<keyword evidence="9 11" id="KW-0472">Membrane</keyword>
<dbReference type="InterPro" id="IPR001611">
    <property type="entry name" value="Leu-rich_rpt"/>
</dbReference>
<keyword evidence="7" id="KW-0677">Repeat</keyword>
<feature type="domain" description="Disease resistance R13L4/SHOC-2-like LRR" evidence="13">
    <location>
        <begin position="983"/>
        <end position="1191"/>
    </location>
</feature>
<feature type="domain" description="Disease resistance R13L4/SHOC-2-like LRR" evidence="13">
    <location>
        <begin position="313"/>
        <end position="427"/>
    </location>
</feature>
<name>A0A830BK45_9LAMI</name>
<dbReference type="Pfam" id="PF13855">
    <property type="entry name" value="LRR_8"/>
    <property type="match status" value="1"/>
</dbReference>
<evidence type="ECO:0000256" key="2">
    <source>
        <dbReference type="ARBA" id="ARBA00009592"/>
    </source>
</evidence>
<feature type="transmembrane region" description="Helical" evidence="11">
    <location>
        <begin position="711"/>
        <end position="734"/>
    </location>
</feature>
<dbReference type="GO" id="GO:0005886">
    <property type="term" value="C:plasma membrane"/>
    <property type="evidence" value="ECO:0007669"/>
    <property type="project" value="UniProtKB-SubCell"/>
</dbReference>
<dbReference type="FunFam" id="3.80.10.10:FF:000453">
    <property type="entry name" value="Leucine-rich receptor-like protein kinase family protein"/>
    <property type="match status" value="1"/>
</dbReference>
<evidence type="ECO:0000256" key="8">
    <source>
        <dbReference type="ARBA" id="ARBA00022989"/>
    </source>
</evidence>
<dbReference type="SMART" id="SM00365">
    <property type="entry name" value="LRR_SD22"/>
    <property type="match status" value="13"/>
</dbReference>
<comment type="similarity">
    <text evidence="2">Belongs to the RLP family.</text>
</comment>
<dbReference type="GO" id="GO:0006952">
    <property type="term" value="P:defense response"/>
    <property type="evidence" value="ECO:0007669"/>
    <property type="project" value="UniProtKB-ARBA"/>
</dbReference>
<keyword evidence="5 11" id="KW-0812">Transmembrane</keyword>
<dbReference type="InterPro" id="IPR032675">
    <property type="entry name" value="LRR_dom_sf"/>
</dbReference>
<keyword evidence="15" id="KW-1185">Reference proteome</keyword>
<evidence type="ECO:0000256" key="1">
    <source>
        <dbReference type="ARBA" id="ARBA00004251"/>
    </source>
</evidence>
<evidence type="ECO:0000256" key="11">
    <source>
        <dbReference type="SAM" id="Phobius"/>
    </source>
</evidence>
<dbReference type="InterPro" id="IPR013210">
    <property type="entry name" value="LRR_N_plant-typ"/>
</dbReference>
<dbReference type="Pfam" id="PF08263">
    <property type="entry name" value="LRRNT_2"/>
    <property type="match status" value="2"/>
</dbReference>
<dbReference type="EMBL" id="BMAC01000128">
    <property type="protein sequence ID" value="GFP86562.1"/>
    <property type="molecule type" value="Genomic_DNA"/>
</dbReference>
<evidence type="ECO:0000256" key="3">
    <source>
        <dbReference type="ARBA" id="ARBA00022475"/>
    </source>
</evidence>
<dbReference type="OrthoDB" id="1060944at2759"/>
<dbReference type="Proteomes" id="UP000653305">
    <property type="component" value="Unassembled WGS sequence"/>
</dbReference>
<accession>A0A830BK45</accession>
<dbReference type="Gene3D" id="3.80.10.10">
    <property type="entry name" value="Ribonuclease Inhibitor"/>
    <property type="match status" value="7"/>
</dbReference>
<comment type="caution">
    <text evidence="14">The sequence shown here is derived from an EMBL/GenBank/DDBJ whole genome shotgun (WGS) entry which is preliminary data.</text>
</comment>
<keyword evidence="3" id="KW-1003">Cell membrane</keyword>